<protein>
    <recommendedName>
        <fullName evidence="1">non-specific serine/threonine protein kinase</fullName>
        <ecNumber evidence="1">2.7.11.1</ecNumber>
    </recommendedName>
</protein>
<dbReference type="PROSITE" id="PS00108">
    <property type="entry name" value="PROTEIN_KINASE_ST"/>
    <property type="match status" value="1"/>
</dbReference>
<dbReference type="InterPro" id="IPR050235">
    <property type="entry name" value="CK1_Ser-Thr_kinase"/>
</dbReference>
<dbReference type="GO" id="GO:0004674">
    <property type="term" value="F:protein serine/threonine kinase activity"/>
    <property type="evidence" value="ECO:0007669"/>
    <property type="project" value="UniProtKB-EC"/>
</dbReference>
<evidence type="ECO:0000313" key="4">
    <source>
        <dbReference type="Proteomes" id="UP000230423"/>
    </source>
</evidence>
<dbReference type="Gene3D" id="1.10.510.10">
    <property type="entry name" value="Transferase(Phosphotransferase) domain 1"/>
    <property type="match status" value="2"/>
</dbReference>
<dbReference type="InterPro" id="IPR011009">
    <property type="entry name" value="Kinase-like_dom_sf"/>
</dbReference>
<dbReference type="InterPro" id="IPR008271">
    <property type="entry name" value="Ser/Thr_kinase_AS"/>
</dbReference>
<gene>
    <name evidence="3" type="ORF">TELCIR_11247</name>
</gene>
<dbReference type="PROSITE" id="PS50011">
    <property type="entry name" value="PROTEIN_KINASE_DOM"/>
    <property type="match status" value="1"/>
</dbReference>
<keyword evidence="4" id="KW-1185">Reference proteome</keyword>
<proteinExistence type="predicted"/>
<dbReference type="EMBL" id="KZ347869">
    <property type="protein sequence ID" value="PIO67026.1"/>
    <property type="molecule type" value="Genomic_DNA"/>
</dbReference>
<evidence type="ECO:0000259" key="2">
    <source>
        <dbReference type="PROSITE" id="PS50011"/>
    </source>
</evidence>
<dbReference type="Pfam" id="PF00069">
    <property type="entry name" value="Pkinase"/>
    <property type="match status" value="1"/>
</dbReference>
<dbReference type="SUPFAM" id="SSF56112">
    <property type="entry name" value="Protein kinase-like (PK-like)"/>
    <property type="match status" value="1"/>
</dbReference>
<organism evidence="3 4">
    <name type="scientific">Teladorsagia circumcincta</name>
    <name type="common">Brown stomach worm</name>
    <name type="synonym">Ostertagia circumcincta</name>
    <dbReference type="NCBI Taxonomy" id="45464"/>
    <lineage>
        <taxon>Eukaryota</taxon>
        <taxon>Metazoa</taxon>
        <taxon>Ecdysozoa</taxon>
        <taxon>Nematoda</taxon>
        <taxon>Chromadorea</taxon>
        <taxon>Rhabditida</taxon>
        <taxon>Rhabditina</taxon>
        <taxon>Rhabditomorpha</taxon>
        <taxon>Strongyloidea</taxon>
        <taxon>Trichostrongylidae</taxon>
        <taxon>Teladorsagia</taxon>
    </lineage>
</organism>
<dbReference type="SMART" id="SM00220">
    <property type="entry name" value="S_TKc"/>
    <property type="match status" value="1"/>
</dbReference>
<accession>A0A2G9U9T3</accession>
<dbReference type="EC" id="2.7.11.1" evidence="1"/>
<dbReference type="OrthoDB" id="5979581at2759"/>
<evidence type="ECO:0000256" key="1">
    <source>
        <dbReference type="ARBA" id="ARBA00012513"/>
    </source>
</evidence>
<feature type="domain" description="Protein kinase" evidence="2">
    <location>
        <begin position="1"/>
        <end position="268"/>
    </location>
</feature>
<evidence type="ECO:0000313" key="3">
    <source>
        <dbReference type="EMBL" id="PIO67026.1"/>
    </source>
</evidence>
<dbReference type="GO" id="GO:0005524">
    <property type="term" value="F:ATP binding"/>
    <property type="evidence" value="ECO:0007669"/>
    <property type="project" value="InterPro"/>
</dbReference>
<dbReference type="PANTHER" id="PTHR11909">
    <property type="entry name" value="CASEIN KINASE-RELATED"/>
    <property type="match status" value="1"/>
</dbReference>
<sequence>MQRLQSRNATHMPDLIDKGNFENFNYIVMKLLGKSLQEAKKTGPDRHLSLGPAIGVAIQCLEAIEELHWAGFLHRDVKPGNFVVGRAEDGDLRKLYILDFGMCRKFVDNNNVMLQPRKKAPFRGTPRYAPIASHLCKEHCRKDDVESCYCGSEEKIEALGSTSVFAVIRFRTYRFYMLVDFTNAQLPWKGVSSIKEVGKTKMESRQEPLLSAMMKLCAREEYQLVLEHIDSLQFFTEPNYEFIYTTLRKAMKRKGVQEFPYDWEKEYAQS</sequence>
<dbReference type="InterPro" id="IPR000719">
    <property type="entry name" value="Prot_kinase_dom"/>
</dbReference>
<dbReference type="AlphaFoldDB" id="A0A2G9U9T3"/>
<name>A0A2G9U9T3_TELCI</name>
<reference evidence="3 4" key="1">
    <citation type="submission" date="2015-09" db="EMBL/GenBank/DDBJ databases">
        <title>Draft genome of the parasitic nematode Teladorsagia circumcincta isolate WARC Sus (inbred).</title>
        <authorList>
            <person name="Mitreva M."/>
        </authorList>
    </citation>
    <scope>NUCLEOTIDE SEQUENCE [LARGE SCALE GENOMIC DNA]</scope>
    <source>
        <strain evidence="3 4">S</strain>
    </source>
</reference>
<dbReference type="Proteomes" id="UP000230423">
    <property type="component" value="Unassembled WGS sequence"/>
</dbReference>